<dbReference type="GO" id="GO:0005524">
    <property type="term" value="F:ATP binding"/>
    <property type="evidence" value="ECO:0007669"/>
    <property type="project" value="UniProtKB-KW"/>
</dbReference>
<dbReference type="PROSITE" id="PS00622">
    <property type="entry name" value="HTH_LUXR_1"/>
    <property type="match status" value="1"/>
</dbReference>
<dbReference type="SUPFAM" id="SSF52540">
    <property type="entry name" value="P-loop containing nucleoside triphosphate hydrolases"/>
    <property type="match status" value="1"/>
</dbReference>
<keyword evidence="6" id="KW-1185">Reference proteome</keyword>
<dbReference type="GO" id="GO:0003677">
    <property type="term" value="F:DNA binding"/>
    <property type="evidence" value="ECO:0007669"/>
    <property type="project" value="InterPro"/>
</dbReference>
<dbReference type="SUPFAM" id="SSF46894">
    <property type="entry name" value="C-terminal effector domain of the bipartite response regulators"/>
    <property type="match status" value="1"/>
</dbReference>
<dbReference type="RefSeq" id="WP_176930322.1">
    <property type="nucleotide sequence ID" value="NZ_FNIE01000008.1"/>
</dbReference>
<proteinExistence type="predicted"/>
<dbReference type="GO" id="GO:0005737">
    <property type="term" value="C:cytoplasm"/>
    <property type="evidence" value="ECO:0007669"/>
    <property type="project" value="TreeGrafter"/>
</dbReference>
<name>A0A1H0HQB1_9ACTN</name>
<dbReference type="SMART" id="SM00421">
    <property type="entry name" value="HTH_LUXR"/>
    <property type="match status" value="1"/>
</dbReference>
<sequence length="1016" mass="107109">MAFFERRGETARLRELHDSSRRGRPQIVLLDGAAASGKTLLLEAFAEQAAGQGTVVLAAAGSPDRPAVPFDLLSRLVLSPALPATARRHAAALLAEPEPAGPAELARALGDLMTEAAADAPLLLCVDDLRHVDPASLEVLLALLRTPPATRLTAVLVERSQPGGEPPAFPAELLDRPDCHRLTVPPLSYAEVRAALSGKASESAAAAYHAISGGNPLLLGGLLADSATGTGSSGGTVSPFLAGRPDGTGSAGTGGGALRQVPDAEAFADEPVAGESFRQAVFACLFRWDRVTVGVARALAVLGRGCESLAAPHTLPAPLLTRMTGLDAAQVRHGLFALSSSGALAGGWFRHPVIHTVVLDSLVVEQRTRLHLAAARLLHEAGRPAAEVARHLVGAGRVEEEWTVEALQQAADRALAADRPDVARECLEAALRNCADPARRAGLTMALTRLRWRDQPSAAAWHLAPLQQDLFAGLLEPRYAPELVRCLLWHGRNTEAQTTYRWLLATDADASAAAADLRLHAPWLTPAGNPPGPIPGGAQESVRAGAGDRTDGAAGTDVLTDPDPGTADTDTGTADTDGSGTDRAAGDAESARRPASPDGRFRTGLLRSLATTADAGPEGAGGRMDEQTRAVLQTAAALATVLREGPGEEVVARAERVLAEHVPADDTVTALTSALHVLMFADRPDRAELWCRGLAEQAADRQAAAWQARFTAVRAAAVLRSGRPLEAERLAARSLELLTPHDWGVHVGLPLSVLVSARTLLGRHEQAAAVLEQFVPESMYRTPWGLAHLHARGHHLLAVGSAQAALADFRTCGELVTAWAIDSPVLVPWRSASARARLLLGEPEKARALVEEQLALPSAAAPRVRGISLRVLAATLPAEERPPLLRESVALLRRTGDLGEVVLALADLVAAHRALGDTAAAAPRERQLLRLAQATGLTERFLPPAADPAAPAARPAELTGLLSEAERRVAELAARGHTNRQISRRLFVTVSTVEQHLTRVYRKLHVSRRAELPAFF</sequence>
<feature type="domain" description="HTH luxR-type" evidence="4">
    <location>
        <begin position="955"/>
        <end position="1016"/>
    </location>
</feature>
<evidence type="ECO:0000256" key="2">
    <source>
        <dbReference type="ARBA" id="ARBA00022840"/>
    </source>
</evidence>
<dbReference type="PANTHER" id="PTHR16305">
    <property type="entry name" value="TESTICULAR SOLUBLE ADENYLYL CYCLASE"/>
    <property type="match status" value="1"/>
</dbReference>
<dbReference type="GO" id="GO:0004016">
    <property type="term" value="F:adenylate cyclase activity"/>
    <property type="evidence" value="ECO:0007669"/>
    <property type="project" value="TreeGrafter"/>
</dbReference>
<feature type="compositionally biased region" description="Low complexity" evidence="3">
    <location>
        <begin position="552"/>
        <end position="583"/>
    </location>
</feature>
<dbReference type="InterPro" id="IPR041664">
    <property type="entry name" value="AAA_16"/>
</dbReference>
<dbReference type="Pfam" id="PF13191">
    <property type="entry name" value="AAA_16"/>
    <property type="match status" value="1"/>
</dbReference>
<dbReference type="GO" id="GO:0006355">
    <property type="term" value="P:regulation of DNA-templated transcription"/>
    <property type="evidence" value="ECO:0007669"/>
    <property type="project" value="InterPro"/>
</dbReference>
<organism evidence="5 6">
    <name type="scientific">Actinacidiphila guanduensis</name>
    <dbReference type="NCBI Taxonomy" id="310781"/>
    <lineage>
        <taxon>Bacteria</taxon>
        <taxon>Bacillati</taxon>
        <taxon>Actinomycetota</taxon>
        <taxon>Actinomycetes</taxon>
        <taxon>Kitasatosporales</taxon>
        <taxon>Streptomycetaceae</taxon>
        <taxon>Actinacidiphila</taxon>
    </lineage>
</organism>
<dbReference type="InterPro" id="IPR027417">
    <property type="entry name" value="P-loop_NTPase"/>
</dbReference>
<accession>A0A1H0HQB1</accession>
<dbReference type="STRING" id="310781.SAMN05216259_108152"/>
<dbReference type="InterPro" id="IPR016032">
    <property type="entry name" value="Sig_transdc_resp-reg_C-effctor"/>
</dbReference>
<dbReference type="InterPro" id="IPR036388">
    <property type="entry name" value="WH-like_DNA-bd_sf"/>
</dbReference>
<dbReference type="PROSITE" id="PS50043">
    <property type="entry name" value="HTH_LUXR_2"/>
    <property type="match status" value="1"/>
</dbReference>
<dbReference type="Pfam" id="PF00196">
    <property type="entry name" value="GerE"/>
    <property type="match status" value="1"/>
</dbReference>
<evidence type="ECO:0000313" key="5">
    <source>
        <dbReference type="EMBL" id="SDO21319.1"/>
    </source>
</evidence>
<evidence type="ECO:0000259" key="4">
    <source>
        <dbReference type="PROSITE" id="PS50043"/>
    </source>
</evidence>
<dbReference type="AlphaFoldDB" id="A0A1H0HQB1"/>
<protein>
    <submittedName>
        <fullName evidence="5">Regulatory protein, luxR family</fullName>
    </submittedName>
</protein>
<dbReference type="EMBL" id="FNIE01000008">
    <property type="protein sequence ID" value="SDO21319.1"/>
    <property type="molecule type" value="Genomic_DNA"/>
</dbReference>
<evidence type="ECO:0000256" key="3">
    <source>
        <dbReference type="SAM" id="MobiDB-lite"/>
    </source>
</evidence>
<reference evidence="5 6" key="1">
    <citation type="submission" date="2016-10" db="EMBL/GenBank/DDBJ databases">
        <authorList>
            <person name="de Groot N.N."/>
        </authorList>
    </citation>
    <scope>NUCLEOTIDE SEQUENCE [LARGE SCALE GENOMIC DNA]</scope>
    <source>
        <strain evidence="5 6">CGMCC 4.2022</strain>
    </source>
</reference>
<evidence type="ECO:0000313" key="6">
    <source>
        <dbReference type="Proteomes" id="UP000199341"/>
    </source>
</evidence>
<feature type="region of interest" description="Disordered" evidence="3">
    <location>
        <begin position="235"/>
        <end position="258"/>
    </location>
</feature>
<dbReference type="Gene3D" id="1.10.10.10">
    <property type="entry name" value="Winged helix-like DNA-binding domain superfamily/Winged helix DNA-binding domain"/>
    <property type="match status" value="1"/>
</dbReference>
<feature type="region of interest" description="Disordered" evidence="3">
    <location>
        <begin position="524"/>
        <end position="603"/>
    </location>
</feature>
<dbReference type="Proteomes" id="UP000199341">
    <property type="component" value="Unassembled WGS sequence"/>
</dbReference>
<keyword evidence="1" id="KW-0547">Nucleotide-binding</keyword>
<dbReference type="PRINTS" id="PR00038">
    <property type="entry name" value="HTHLUXR"/>
</dbReference>
<dbReference type="PANTHER" id="PTHR16305:SF35">
    <property type="entry name" value="TRANSCRIPTIONAL ACTIVATOR DOMAIN"/>
    <property type="match status" value="1"/>
</dbReference>
<dbReference type="CDD" id="cd06170">
    <property type="entry name" value="LuxR_C_like"/>
    <property type="match status" value="1"/>
</dbReference>
<dbReference type="InterPro" id="IPR000792">
    <property type="entry name" value="Tscrpt_reg_LuxR_C"/>
</dbReference>
<gene>
    <name evidence="5" type="ORF">SAMN05216259_108152</name>
</gene>
<keyword evidence="2" id="KW-0067">ATP-binding</keyword>
<evidence type="ECO:0000256" key="1">
    <source>
        <dbReference type="ARBA" id="ARBA00022741"/>
    </source>
</evidence>